<evidence type="ECO:0000313" key="15">
    <source>
        <dbReference type="EMBL" id="KAK0153820.1"/>
    </source>
</evidence>
<dbReference type="InterPro" id="IPR005406">
    <property type="entry name" value="KCNK3"/>
</dbReference>
<comment type="caution">
    <text evidence="15">The sequence shown here is derived from an EMBL/GenBank/DDBJ whole genome shotgun (WGS) entry which is preliminary data.</text>
</comment>
<evidence type="ECO:0000256" key="9">
    <source>
        <dbReference type="ARBA" id="ARBA00023065"/>
    </source>
</evidence>
<evidence type="ECO:0000256" key="5">
    <source>
        <dbReference type="ARBA" id="ARBA00022692"/>
    </source>
</evidence>
<evidence type="ECO:0000259" key="14">
    <source>
        <dbReference type="Pfam" id="PF07885"/>
    </source>
</evidence>
<feature type="domain" description="Potassium channel" evidence="14">
    <location>
        <begin position="89"/>
        <end position="136"/>
    </location>
</feature>
<comment type="subcellular location">
    <subcellularLocation>
        <location evidence="1">Membrane</location>
        <topology evidence="1">Multi-pass membrane protein</topology>
    </subcellularLocation>
</comment>
<dbReference type="PANTHER" id="PTHR11003">
    <property type="entry name" value="POTASSIUM CHANNEL, SUBFAMILY K"/>
    <property type="match status" value="1"/>
</dbReference>
<proteinExistence type="inferred from homology"/>
<dbReference type="PANTHER" id="PTHR11003:SF138">
    <property type="entry name" value="POTASSIUM CHANNEL SUBFAMILY K MEMBER 3"/>
    <property type="match status" value="1"/>
</dbReference>
<evidence type="ECO:0000256" key="8">
    <source>
        <dbReference type="ARBA" id="ARBA00022989"/>
    </source>
</evidence>
<dbReference type="InterPro" id="IPR013099">
    <property type="entry name" value="K_chnl_dom"/>
</dbReference>
<dbReference type="PRINTS" id="PR01333">
    <property type="entry name" value="2POREKCHANEL"/>
</dbReference>
<feature type="transmembrane region" description="Helical" evidence="13">
    <location>
        <begin position="158"/>
        <end position="181"/>
    </location>
</feature>
<keyword evidence="3 12" id="KW-0813">Transport</keyword>
<dbReference type="FunFam" id="1.10.287.70:FF:000248">
    <property type="entry name" value="KCNK3 isoform 1"/>
    <property type="match status" value="1"/>
</dbReference>
<dbReference type="Proteomes" id="UP001174136">
    <property type="component" value="Unassembled WGS sequence"/>
</dbReference>
<sequence length="415" mass="45122">MAAKQHSDTAVVMDHWLTQCCQHWDLKIRDIFQRPAPGPTTPGPTTPGPTTPTTVHIPLTFRQGFSTDSFENPAPLCKLCFLDLCPIAWFAENKLCPVGYGHAAPSTNGGKAFCMVYALLGIPLTLVMFQSLGERINTLVRYLLHRLKKCMGLRRTEVSMLNMVIIGFVSCVSTLCVGALAFSHFEGWSFFHAYYYCFITLTTIGFGDYVALQKDEALQKKPEYVAFSFIYILVGLTVIGAFLNLVVLRFMTMNAEDERRDAEQRALLAAVNGQAGERLRCVVDGASCSSTPPGCPGESAVGVGGGTGGTGSGGGGGAAGRGLRNMYAEVLHFQSMCSCLWYKSREKLQYSIPMIIPRDLSSSDAYMEQGEAFSNPLHSNGCVCSMHQHSGISSVSTGLHSLNAYRGLTKRRSSV</sequence>
<dbReference type="InterPro" id="IPR003092">
    <property type="entry name" value="2pore_dom_K_chnl_TASK"/>
</dbReference>
<keyword evidence="9 12" id="KW-0406">Ion transport</keyword>
<evidence type="ECO:0000256" key="7">
    <source>
        <dbReference type="ARBA" id="ARBA00022958"/>
    </source>
</evidence>
<feature type="transmembrane region" description="Helical" evidence="13">
    <location>
        <begin position="224"/>
        <end position="251"/>
    </location>
</feature>
<evidence type="ECO:0000256" key="3">
    <source>
        <dbReference type="ARBA" id="ARBA00022448"/>
    </source>
</evidence>
<evidence type="ECO:0000256" key="11">
    <source>
        <dbReference type="ARBA" id="ARBA00023303"/>
    </source>
</evidence>
<feature type="transmembrane region" description="Helical" evidence="13">
    <location>
        <begin position="193"/>
        <end position="212"/>
    </location>
</feature>
<name>A0AA47N8F4_MERPO</name>
<keyword evidence="7" id="KW-0630">Potassium</keyword>
<dbReference type="GO" id="GO:0015271">
    <property type="term" value="F:outward rectifier potassium channel activity"/>
    <property type="evidence" value="ECO:0007669"/>
    <property type="project" value="TreeGrafter"/>
</dbReference>
<evidence type="ECO:0000256" key="12">
    <source>
        <dbReference type="RuleBase" id="RU003857"/>
    </source>
</evidence>
<reference evidence="15" key="1">
    <citation type="journal article" date="2023" name="Front. Mar. Sci.">
        <title>A new Merluccius polli reference genome to investigate the effects of global change in West African waters.</title>
        <authorList>
            <person name="Mateo J.L."/>
            <person name="Blanco-Fernandez C."/>
            <person name="Garcia-Vazquez E."/>
            <person name="Machado-Schiaffino G."/>
        </authorList>
    </citation>
    <scope>NUCLEOTIDE SEQUENCE</scope>
    <source>
        <strain evidence="15">C29</strain>
        <tissue evidence="15">Fin</tissue>
    </source>
</reference>
<feature type="domain" description="Potassium channel" evidence="14">
    <location>
        <begin position="171"/>
        <end position="247"/>
    </location>
</feature>
<keyword evidence="6" id="KW-0631">Potassium channel</keyword>
<evidence type="ECO:0000313" key="16">
    <source>
        <dbReference type="Proteomes" id="UP001174136"/>
    </source>
</evidence>
<organism evidence="15 16">
    <name type="scientific">Merluccius polli</name>
    <name type="common">Benguela hake</name>
    <name type="synonym">Merluccius cadenati</name>
    <dbReference type="NCBI Taxonomy" id="89951"/>
    <lineage>
        <taxon>Eukaryota</taxon>
        <taxon>Metazoa</taxon>
        <taxon>Chordata</taxon>
        <taxon>Craniata</taxon>
        <taxon>Vertebrata</taxon>
        <taxon>Euteleostomi</taxon>
        <taxon>Actinopterygii</taxon>
        <taxon>Neopterygii</taxon>
        <taxon>Teleostei</taxon>
        <taxon>Neoteleostei</taxon>
        <taxon>Acanthomorphata</taxon>
        <taxon>Zeiogadaria</taxon>
        <taxon>Gadariae</taxon>
        <taxon>Gadiformes</taxon>
        <taxon>Gadoidei</taxon>
        <taxon>Merlucciidae</taxon>
        <taxon>Merluccius</taxon>
    </lineage>
</organism>
<dbReference type="EMBL" id="JAOPHQ010000621">
    <property type="protein sequence ID" value="KAK0153820.1"/>
    <property type="molecule type" value="Genomic_DNA"/>
</dbReference>
<keyword evidence="4" id="KW-0633">Potassium transport</keyword>
<keyword evidence="11 12" id="KW-0407">Ion channel</keyword>
<dbReference type="GO" id="GO:0022841">
    <property type="term" value="F:potassium ion leak channel activity"/>
    <property type="evidence" value="ECO:0007669"/>
    <property type="project" value="TreeGrafter"/>
</dbReference>
<dbReference type="PRINTS" id="PR01584">
    <property type="entry name" value="TASK1CHANNEL"/>
</dbReference>
<protein>
    <submittedName>
        <fullName evidence="15">Potassium channel subfamily K member 3</fullName>
    </submittedName>
</protein>
<dbReference type="InterPro" id="IPR003280">
    <property type="entry name" value="2pore_dom_K_chnl"/>
</dbReference>
<dbReference type="SUPFAM" id="SSF81324">
    <property type="entry name" value="Voltage-gated potassium channels"/>
    <property type="match status" value="1"/>
</dbReference>
<keyword evidence="16" id="KW-1185">Reference proteome</keyword>
<evidence type="ECO:0000256" key="13">
    <source>
        <dbReference type="SAM" id="Phobius"/>
    </source>
</evidence>
<evidence type="ECO:0000256" key="4">
    <source>
        <dbReference type="ARBA" id="ARBA00022538"/>
    </source>
</evidence>
<dbReference type="GO" id="GO:0005886">
    <property type="term" value="C:plasma membrane"/>
    <property type="evidence" value="ECO:0007669"/>
    <property type="project" value="TreeGrafter"/>
</dbReference>
<keyword evidence="8 13" id="KW-1133">Transmembrane helix</keyword>
<keyword evidence="10 13" id="KW-0472">Membrane</keyword>
<gene>
    <name evidence="15" type="primary">KCNK3_1</name>
    <name evidence="15" type="ORF">N1851_004111</name>
</gene>
<evidence type="ECO:0000256" key="2">
    <source>
        <dbReference type="ARBA" id="ARBA00006666"/>
    </source>
</evidence>
<comment type="similarity">
    <text evidence="2 12">Belongs to the two pore domain potassium channel (TC 1.A.1.8) family.</text>
</comment>
<dbReference type="GO" id="GO:0030322">
    <property type="term" value="P:stabilization of membrane potential"/>
    <property type="evidence" value="ECO:0007669"/>
    <property type="project" value="TreeGrafter"/>
</dbReference>
<evidence type="ECO:0000256" key="1">
    <source>
        <dbReference type="ARBA" id="ARBA00004141"/>
    </source>
</evidence>
<accession>A0AA47N8F4</accession>
<dbReference type="Gene3D" id="1.10.287.70">
    <property type="match status" value="1"/>
</dbReference>
<evidence type="ECO:0000256" key="6">
    <source>
        <dbReference type="ARBA" id="ARBA00022826"/>
    </source>
</evidence>
<dbReference type="Pfam" id="PF07885">
    <property type="entry name" value="Ion_trans_2"/>
    <property type="match status" value="2"/>
</dbReference>
<dbReference type="GO" id="GO:0005252">
    <property type="term" value="F:open rectifier potassium channel activity"/>
    <property type="evidence" value="ECO:0007669"/>
    <property type="project" value="InterPro"/>
</dbReference>
<dbReference type="PRINTS" id="PR01095">
    <property type="entry name" value="TASKCHANNEL"/>
</dbReference>
<evidence type="ECO:0000256" key="10">
    <source>
        <dbReference type="ARBA" id="ARBA00023136"/>
    </source>
</evidence>
<keyword evidence="5 12" id="KW-0812">Transmembrane</keyword>
<dbReference type="AlphaFoldDB" id="A0AA47N8F4"/>